<dbReference type="NCBIfam" id="TIGR01557">
    <property type="entry name" value="myb_SHAQKYF"/>
    <property type="match status" value="1"/>
</dbReference>
<keyword evidence="1" id="KW-0805">Transcription regulation</keyword>
<dbReference type="Pfam" id="PF00249">
    <property type="entry name" value="Myb_DNA-binding"/>
    <property type="match status" value="1"/>
</dbReference>
<dbReference type="EMBL" id="JANCYW010000011">
    <property type="protein sequence ID" value="KAK4537238.1"/>
    <property type="molecule type" value="Genomic_DNA"/>
</dbReference>
<sequence length="676" mass="71790">MLLSGEGAVASPRAVRIRAPVAKVATVPSHGLTSGTPPGAGAPHRPLSSNSGSTMAFTEEGDRDLLSDILADLQAEADAGRPHDHGLIGSLLMHDDGQHHQHHPPNAWDFANLYGDATPDLAAALALASGEAADSHRGSSATASEGALGTASAASLPPAAAGGGHMCTLFDTQYLQLAHLSERALDTALADMDAMQQRSPLAAATAAASRAALASIRARQSAVADLSPEALAAYTRMYLERGPLAPHTILAPDVSSEVHTGRRRGTNVAVFEEDSLEDARRRRNNLNNNRRRRRKRGRPAGSDAEERRAAVPDEPLDGDAAADEGSNPLLDVKYVEALRGKLNLPPARLEQHPQLGRLQMRPWNGRDKGDSPLADRRGTLTADGPSPEDSGTPSSKHDAVSAAPSDGGGTVAFEKHKRRLVWTPQLHERFIKAVNTVGVDRAMPKVLVSLMNVDGLTSEHVKSHLQKYRRNLRRTRVDQLAGIAASTDNSPTPGESPPAPRTPPAGNGDGGEPNVEGGAEAAAPSLQLERETTAALLLGKLQCEENVEALSAPSPVAVDATEADRFATERCVTHQPIAPCAARADGAGAKSVQCEAVLQQVAGILQQALSLQHRVRSLLERQQQMWETDAVGSACRAFRDEHQELVLQQRSLQQQLERQQAHLCTLVCRGDGIHES</sequence>
<protein>
    <recommendedName>
        <fullName evidence="5">HTH myb-type domain-containing protein</fullName>
    </recommendedName>
</protein>
<dbReference type="GO" id="GO:0003677">
    <property type="term" value="F:DNA binding"/>
    <property type="evidence" value="ECO:0007669"/>
    <property type="project" value="InterPro"/>
</dbReference>
<dbReference type="SUPFAM" id="SSF46689">
    <property type="entry name" value="Homeodomain-like"/>
    <property type="match status" value="1"/>
</dbReference>
<feature type="region of interest" description="Disordered" evidence="4">
    <location>
        <begin position="28"/>
        <end position="56"/>
    </location>
</feature>
<feature type="domain" description="HTH myb-type" evidence="5">
    <location>
        <begin position="414"/>
        <end position="473"/>
    </location>
</feature>
<gene>
    <name evidence="6" type="ORF">CDCA_CDCA11G3263</name>
</gene>
<evidence type="ECO:0000313" key="6">
    <source>
        <dbReference type="EMBL" id="KAK4537238.1"/>
    </source>
</evidence>
<dbReference type="PANTHER" id="PTHR31442:SF29">
    <property type="entry name" value="HOMEODOMAIN-LIKE SUPERFAMILY PROTEIN"/>
    <property type="match status" value="1"/>
</dbReference>
<accession>A0AAV9IY47</accession>
<evidence type="ECO:0000256" key="3">
    <source>
        <dbReference type="ARBA" id="ARBA00023242"/>
    </source>
</evidence>
<evidence type="ECO:0000259" key="5">
    <source>
        <dbReference type="PROSITE" id="PS51294"/>
    </source>
</evidence>
<proteinExistence type="predicted"/>
<dbReference type="PROSITE" id="PS51294">
    <property type="entry name" value="HTH_MYB"/>
    <property type="match status" value="1"/>
</dbReference>
<keyword evidence="2" id="KW-0804">Transcription</keyword>
<dbReference type="GO" id="GO:0003700">
    <property type="term" value="F:DNA-binding transcription factor activity"/>
    <property type="evidence" value="ECO:0007669"/>
    <property type="project" value="InterPro"/>
</dbReference>
<dbReference type="InterPro" id="IPR006447">
    <property type="entry name" value="Myb_dom_plants"/>
</dbReference>
<dbReference type="Proteomes" id="UP001301350">
    <property type="component" value="Unassembled WGS sequence"/>
</dbReference>
<dbReference type="InterPro" id="IPR044841">
    <property type="entry name" value="LUX/BOA-like"/>
</dbReference>
<dbReference type="AlphaFoldDB" id="A0AAV9IY47"/>
<feature type="compositionally biased region" description="Basic and acidic residues" evidence="4">
    <location>
        <begin position="364"/>
        <end position="378"/>
    </location>
</feature>
<dbReference type="InterPro" id="IPR017930">
    <property type="entry name" value="Myb_dom"/>
</dbReference>
<name>A0AAV9IY47_CYACA</name>
<comment type="caution">
    <text evidence="6">The sequence shown here is derived from an EMBL/GenBank/DDBJ whole genome shotgun (WGS) entry which is preliminary data.</text>
</comment>
<dbReference type="InterPro" id="IPR001005">
    <property type="entry name" value="SANT/Myb"/>
</dbReference>
<feature type="compositionally biased region" description="Polar residues" evidence="4">
    <location>
        <begin position="47"/>
        <end position="56"/>
    </location>
</feature>
<evidence type="ECO:0000313" key="7">
    <source>
        <dbReference type="Proteomes" id="UP001301350"/>
    </source>
</evidence>
<feature type="compositionally biased region" description="Basic residues" evidence="4">
    <location>
        <begin position="281"/>
        <end position="298"/>
    </location>
</feature>
<dbReference type="InterPro" id="IPR009057">
    <property type="entry name" value="Homeodomain-like_sf"/>
</dbReference>
<dbReference type="FunFam" id="1.10.10.60:FF:000007">
    <property type="entry name" value="Two-component response regulator"/>
    <property type="match status" value="1"/>
</dbReference>
<keyword evidence="7" id="KW-1185">Reference proteome</keyword>
<evidence type="ECO:0000256" key="2">
    <source>
        <dbReference type="ARBA" id="ARBA00023163"/>
    </source>
</evidence>
<feature type="compositionally biased region" description="Pro residues" evidence="4">
    <location>
        <begin position="494"/>
        <end position="503"/>
    </location>
</feature>
<feature type="region of interest" description="Disordered" evidence="4">
    <location>
        <begin position="345"/>
        <end position="410"/>
    </location>
</feature>
<evidence type="ECO:0000256" key="4">
    <source>
        <dbReference type="SAM" id="MobiDB-lite"/>
    </source>
</evidence>
<reference evidence="6 7" key="1">
    <citation type="submission" date="2022-07" db="EMBL/GenBank/DDBJ databases">
        <title>Genome-wide signatures of adaptation to extreme environments.</title>
        <authorList>
            <person name="Cho C.H."/>
            <person name="Yoon H.S."/>
        </authorList>
    </citation>
    <scope>NUCLEOTIDE SEQUENCE [LARGE SCALE GENOMIC DNA]</scope>
    <source>
        <strain evidence="6 7">DBV 063 E5</strain>
    </source>
</reference>
<keyword evidence="3" id="KW-0539">Nucleus</keyword>
<feature type="region of interest" description="Disordered" evidence="4">
    <location>
        <begin position="281"/>
        <end position="327"/>
    </location>
</feature>
<organism evidence="6 7">
    <name type="scientific">Cyanidium caldarium</name>
    <name type="common">Red alga</name>
    <dbReference type="NCBI Taxonomy" id="2771"/>
    <lineage>
        <taxon>Eukaryota</taxon>
        <taxon>Rhodophyta</taxon>
        <taxon>Bangiophyceae</taxon>
        <taxon>Cyanidiales</taxon>
        <taxon>Cyanidiaceae</taxon>
        <taxon>Cyanidium</taxon>
    </lineage>
</organism>
<dbReference type="PANTHER" id="PTHR31442">
    <property type="entry name" value="HOMEODOMAIN-LIKE SUPERFAMILY PROTEIN-RELATED"/>
    <property type="match status" value="1"/>
</dbReference>
<evidence type="ECO:0000256" key="1">
    <source>
        <dbReference type="ARBA" id="ARBA00023015"/>
    </source>
</evidence>
<feature type="region of interest" description="Disordered" evidence="4">
    <location>
        <begin position="483"/>
        <end position="523"/>
    </location>
</feature>
<dbReference type="Gene3D" id="1.10.10.60">
    <property type="entry name" value="Homeodomain-like"/>
    <property type="match status" value="1"/>
</dbReference>